<evidence type="ECO:0000256" key="1">
    <source>
        <dbReference type="ARBA" id="ARBA00022729"/>
    </source>
</evidence>
<organism evidence="4 5">
    <name type="scientific">Paenimyroides aestuarii</name>
    <dbReference type="NCBI Taxonomy" id="2968490"/>
    <lineage>
        <taxon>Bacteria</taxon>
        <taxon>Pseudomonadati</taxon>
        <taxon>Bacteroidota</taxon>
        <taxon>Flavobacteriia</taxon>
        <taxon>Flavobacteriales</taxon>
        <taxon>Flavobacteriaceae</taxon>
        <taxon>Paenimyroides</taxon>
    </lineage>
</organism>
<reference evidence="4 5" key="1">
    <citation type="submission" date="2022-08" db="EMBL/GenBank/DDBJ databases">
        <title>Myroides zhujiangensis sp. nov., a novel bacterium isolated from sediment in the Pearl River Estuary.</title>
        <authorList>
            <person name="Cui L."/>
        </authorList>
    </citation>
    <scope>NUCLEOTIDE SEQUENCE [LARGE SCALE GENOMIC DNA]</scope>
    <source>
        <strain evidence="4 5">SCSIO 72103</strain>
    </source>
</reference>
<keyword evidence="5" id="KW-1185">Reference proteome</keyword>
<feature type="chain" id="PRO_5047390528" evidence="2">
    <location>
        <begin position="21"/>
        <end position="357"/>
    </location>
</feature>
<name>A0ABY5NVH4_9FLAO</name>
<feature type="signal peptide" evidence="2">
    <location>
        <begin position="1"/>
        <end position="20"/>
    </location>
</feature>
<evidence type="ECO:0000313" key="4">
    <source>
        <dbReference type="EMBL" id="UUV22468.1"/>
    </source>
</evidence>
<accession>A0ABY5NVH4</accession>
<gene>
    <name evidence="4" type="ORF">NPX36_05355</name>
</gene>
<evidence type="ECO:0000313" key="5">
    <source>
        <dbReference type="Proteomes" id="UP001317001"/>
    </source>
</evidence>
<evidence type="ECO:0000259" key="3">
    <source>
        <dbReference type="Pfam" id="PF18962"/>
    </source>
</evidence>
<protein>
    <submittedName>
        <fullName evidence="4">T9SS type A sorting domain-containing protein</fullName>
    </submittedName>
</protein>
<dbReference type="NCBIfam" id="TIGR04183">
    <property type="entry name" value="Por_Secre_tail"/>
    <property type="match status" value="1"/>
</dbReference>
<evidence type="ECO:0000256" key="2">
    <source>
        <dbReference type="SAM" id="SignalP"/>
    </source>
</evidence>
<keyword evidence="1 2" id="KW-0732">Signal</keyword>
<dbReference type="RefSeq" id="WP_257500385.1">
    <property type="nucleotide sequence ID" value="NZ_CP102382.1"/>
</dbReference>
<feature type="domain" description="Secretion system C-terminal sorting" evidence="3">
    <location>
        <begin position="284"/>
        <end position="355"/>
    </location>
</feature>
<dbReference type="EMBL" id="CP102382">
    <property type="protein sequence ID" value="UUV22468.1"/>
    <property type="molecule type" value="Genomic_DNA"/>
</dbReference>
<proteinExistence type="predicted"/>
<sequence length="357" mass="40281">MNKKLLFAATFAMCSNFLTAQVLYSENFDNLTIGNLTTDFTGQTPGQGGLYGMSHTTIPYSAIQIKTEPNKGNVLYIDTDSYNGNVGRMVEKRDLDIVFNQRTQGNDLLKFQFDFYTGKDIPTDSPQIVEINIHSAKYFLGGFRFYGNEKILKGKRPQSTYNNGFMEKFIGKTYNTDLVLPANQWVTLAVTIDFTNAKIYFEIPHLGIVYQYDSLPFTFTDPTSTDEPNTNGTPVLLRIGQSYINTNDPISMYYMYDNFNFSAINTPPTPTVSVAEVLSNSFNLFPNPASNTINITNSDNYFVQNVKIYDTSGKLLKTQHFNNQKEVQLNIESLTNGIYLLHIHTDKGVAVKKVVKK</sequence>
<dbReference type="Pfam" id="PF18962">
    <property type="entry name" value="Por_Secre_tail"/>
    <property type="match status" value="1"/>
</dbReference>
<dbReference type="InterPro" id="IPR026444">
    <property type="entry name" value="Secre_tail"/>
</dbReference>
<dbReference type="Proteomes" id="UP001317001">
    <property type="component" value="Chromosome"/>
</dbReference>